<evidence type="ECO:0000313" key="16">
    <source>
        <dbReference type="EMBL" id="KAK3524508.1"/>
    </source>
</evidence>
<comment type="similarity">
    <text evidence="13">Belongs to the protein kinase superfamily.</text>
</comment>
<feature type="compositionally biased region" description="Polar residues" evidence="14">
    <location>
        <begin position="68"/>
        <end position="81"/>
    </location>
</feature>
<dbReference type="InterPro" id="IPR008271">
    <property type="entry name" value="Ser/Thr_kinase_AS"/>
</dbReference>
<evidence type="ECO:0000256" key="8">
    <source>
        <dbReference type="ARBA" id="ARBA00048679"/>
    </source>
</evidence>
<comment type="caution">
    <text evidence="16">The sequence shown here is derived from an EMBL/GenBank/DDBJ whole genome shotgun (WGS) entry which is preliminary data.</text>
</comment>
<dbReference type="InterPro" id="IPR011009">
    <property type="entry name" value="Kinase-like_dom_sf"/>
</dbReference>
<dbReference type="FunFam" id="3.30.200.20:FF:000042">
    <property type="entry name" value="Aurora kinase A"/>
    <property type="match status" value="1"/>
</dbReference>
<dbReference type="PROSITE" id="PS50011">
    <property type="entry name" value="PROTEIN_KINASE_DOM"/>
    <property type="match status" value="1"/>
</dbReference>
<comment type="catalytic activity">
    <reaction evidence="7">
        <text>L-threonyl-[protein] + ATP = O-phospho-L-threonyl-[protein] + ADP + H(+)</text>
        <dbReference type="Rhea" id="RHEA:46608"/>
        <dbReference type="Rhea" id="RHEA-COMP:11060"/>
        <dbReference type="Rhea" id="RHEA-COMP:11605"/>
        <dbReference type="ChEBI" id="CHEBI:15378"/>
        <dbReference type="ChEBI" id="CHEBI:30013"/>
        <dbReference type="ChEBI" id="CHEBI:30616"/>
        <dbReference type="ChEBI" id="CHEBI:61977"/>
        <dbReference type="ChEBI" id="CHEBI:456216"/>
        <dbReference type="EC" id="2.7.11.1"/>
    </reaction>
</comment>
<keyword evidence="4 10" id="KW-0547">Nucleotide-binding</keyword>
<feature type="binding site" evidence="10">
    <location>
        <begin position="286"/>
        <end position="287"/>
    </location>
    <ligand>
        <name>ATP</name>
        <dbReference type="ChEBI" id="CHEBI:30616"/>
    </ligand>
</feature>
<feature type="compositionally biased region" description="Polar residues" evidence="14">
    <location>
        <begin position="45"/>
        <end position="58"/>
    </location>
</feature>
<feature type="compositionally biased region" description="Polar residues" evidence="14">
    <location>
        <begin position="121"/>
        <end position="136"/>
    </location>
</feature>
<evidence type="ECO:0000256" key="10">
    <source>
        <dbReference type="PIRSR" id="PIRSR630616-2"/>
    </source>
</evidence>
<feature type="binding site" evidence="10">
    <location>
        <position position="300"/>
    </location>
    <ligand>
        <name>ATP</name>
        <dbReference type="ChEBI" id="CHEBI:30616"/>
    </ligand>
</feature>
<dbReference type="PROSITE" id="PS00108">
    <property type="entry name" value="PROTEIN_KINASE_ST"/>
    <property type="match status" value="1"/>
</dbReference>
<feature type="binding site" evidence="10 12">
    <location>
        <position position="187"/>
    </location>
    <ligand>
        <name>ATP</name>
        <dbReference type="ChEBI" id="CHEBI:30616"/>
    </ligand>
</feature>
<keyword evidence="17" id="KW-1185">Reference proteome</keyword>
<dbReference type="InterPro" id="IPR000719">
    <property type="entry name" value="Prot_kinase_dom"/>
</dbReference>
<dbReference type="PANTHER" id="PTHR24350">
    <property type="entry name" value="SERINE/THREONINE-PROTEIN KINASE IAL-RELATED"/>
    <property type="match status" value="1"/>
</dbReference>
<protein>
    <recommendedName>
        <fullName evidence="1">non-specific serine/threonine protein kinase</fullName>
        <ecNumber evidence="1">2.7.11.1</ecNumber>
    </recommendedName>
</protein>
<dbReference type="GO" id="GO:0005524">
    <property type="term" value="F:ATP binding"/>
    <property type="evidence" value="ECO:0007669"/>
    <property type="project" value="UniProtKB-UniRule"/>
</dbReference>
<gene>
    <name evidence="16" type="ORF">QTP70_029501</name>
</gene>
<evidence type="ECO:0000256" key="1">
    <source>
        <dbReference type="ARBA" id="ARBA00012513"/>
    </source>
</evidence>
<evidence type="ECO:0000256" key="3">
    <source>
        <dbReference type="ARBA" id="ARBA00022679"/>
    </source>
</evidence>
<evidence type="ECO:0000256" key="2">
    <source>
        <dbReference type="ARBA" id="ARBA00022527"/>
    </source>
</evidence>
<keyword evidence="6 10" id="KW-0067">ATP-binding</keyword>
<evidence type="ECO:0000256" key="6">
    <source>
        <dbReference type="ARBA" id="ARBA00022840"/>
    </source>
</evidence>
<evidence type="ECO:0000256" key="12">
    <source>
        <dbReference type="PROSITE-ProRule" id="PRU10141"/>
    </source>
</evidence>
<dbReference type="FunFam" id="1.10.510.10:FF:000235">
    <property type="entry name" value="Serine/threonine-protein kinase ark1"/>
    <property type="match status" value="1"/>
</dbReference>
<feature type="binding site" evidence="10">
    <location>
        <position position="168"/>
    </location>
    <ligand>
        <name>ATP</name>
        <dbReference type="ChEBI" id="CHEBI:30616"/>
    </ligand>
</feature>
<comment type="catalytic activity">
    <reaction evidence="8">
        <text>L-seryl-[protein] + ATP = O-phospho-L-seryl-[protein] + ADP + H(+)</text>
        <dbReference type="Rhea" id="RHEA:17989"/>
        <dbReference type="Rhea" id="RHEA-COMP:9863"/>
        <dbReference type="Rhea" id="RHEA-COMP:11604"/>
        <dbReference type="ChEBI" id="CHEBI:15378"/>
        <dbReference type="ChEBI" id="CHEBI:29999"/>
        <dbReference type="ChEBI" id="CHEBI:30616"/>
        <dbReference type="ChEBI" id="CHEBI:83421"/>
        <dbReference type="ChEBI" id="CHEBI:456216"/>
        <dbReference type="EC" id="2.7.11.1"/>
    </reaction>
</comment>
<feature type="non-terminal residue" evidence="16">
    <location>
        <position position="1"/>
    </location>
</feature>
<feature type="domain" description="Protein kinase" evidence="15">
    <location>
        <begin position="158"/>
        <end position="409"/>
    </location>
</feature>
<keyword evidence="2 13" id="KW-0723">Serine/threonine-protein kinase</keyword>
<dbReference type="EMBL" id="JAUCMX010000014">
    <property type="protein sequence ID" value="KAK3524508.1"/>
    <property type="molecule type" value="Genomic_DNA"/>
</dbReference>
<feature type="region of interest" description="Disordered" evidence="14">
    <location>
        <begin position="27"/>
        <end position="136"/>
    </location>
</feature>
<keyword evidence="3" id="KW-0808">Transferase</keyword>
<feature type="cross-link" description="Glycyl lysine isopeptide (Lys-Gly) (interchain with G-Cter in SUMO2)" evidence="11">
    <location>
        <position position="284"/>
    </location>
</feature>
<name>A0AAE0UX88_9TELE</name>
<evidence type="ECO:0000256" key="5">
    <source>
        <dbReference type="ARBA" id="ARBA00022777"/>
    </source>
</evidence>
<evidence type="ECO:0000256" key="14">
    <source>
        <dbReference type="SAM" id="MobiDB-lite"/>
    </source>
</evidence>
<dbReference type="InterPro" id="IPR030616">
    <property type="entry name" value="Aur-like"/>
</dbReference>
<organism evidence="16 17">
    <name type="scientific">Hemibagrus guttatus</name>
    <dbReference type="NCBI Taxonomy" id="175788"/>
    <lineage>
        <taxon>Eukaryota</taxon>
        <taxon>Metazoa</taxon>
        <taxon>Chordata</taxon>
        <taxon>Craniata</taxon>
        <taxon>Vertebrata</taxon>
        <taxon>Euteleostomi</taxon>
        <taxon>Actinopterygii</taxon>
        <taxon>Neopterygii</taxon>
        <taxon>Teleostei</taxon>
        <taxon>Ostariophysi</taxon>
        <taxon>Siluriformes</taxon>
        <taxon>Bagridae</taxon>
        <taxon>Hemibagrus</taxon>
    </lineage>
</organism>
<feature type="binding site" evidence="10">
    <location>
        <begin position="237"/>
        <end position="239"/>
    </location>
    <ligand>
        <name>ATP</name>
        <dbReference type="ChEBI" id="CHEBI:30616"/>
    </ligand>
</feature>
<reference evidence="16" key="1">
    <citation type="submission" date="2023-06" db="EMBL/GenBank/DDBJ databases">
        <title>Male Hemibagrus guttatus genome.</title>
        <authorList>
            <person name="Bian C."/>
        </authorList>
    </citation>
    <scope>NUCLEOTIDE SEQUENCE</scope>
    <source>
        <strain evidence="16">Male_cb2023</strain>
        <tissue evidence="16">Muscle</tissue>
    </source>
</reference>
<dbReference type="Gene3D" id="3.30.200.20">
    <property type="entry name" value="Phosphorylase Kinase, domain 1"/>
    <property type="match status" value="1"/>
</dbReference>
<dbReference type="PROSITE" id="PS00107">
    <property type="entry name" value="PROTEIN_KINASE_ATP"/>
    <property type="match status" value="1"/>
</dbReference>
<dbReference type="GO" id="GO:0004674">
    <property type="term" value="F:protein serine/threonine kinase activity"/>
    <property type="evidence" value="ECO:0007669"/>
    <property type="project" value="UniProtKB-KW"/>
</dbReference>
<accession>A0AAE0UX88</accession>
<dbReference type="Gene3D" id="1.10.510.10">
    <property type="entry name" value="Transferase(Phosphotransferase) domain 1"/>
    <property type="match status" value="1"/>
</dbReference>
<evidence type="ECO:0000256" key="4">
    <source>
        <dbReference type="ARBA" id="ARBA00022741"/>
    </source>
</evidence>
<evidence type="ECO:0000313" key="17">
    <source>
        <dbReference type="Proteomes" id="UP001274896"/>
    </source>
</evidence>
<sequence>VMDPAVRIRSSKDLMFQKSDCEKVLSTGPKRVPVTQSCHKPALTPSHTSVLGVSQGPQRVQRPRSDQKSPCSGEQNINPAHSQPKTTQTQPKPQTQPAQSQPKPAPSAPEGVKPTEHKQDNPNQKPANGMTGTSNTEKVPWFDGFSLCFRKPWSLENFDIGRALGKGKFGSVYLARERQTKFILALKVLFKKQLEKAGVEHQLRREVEIQSHLRCIPTSCACMAIFHDSARVYLILEFAPKGELYGELQRCKMFDEKRSTTYIMELADALYYCHSKKVIHRDIKPENLLLGANGELKIADFGWSVHTPSSRRSTLCGTLDYLPPEMIEGKTHDEKVDLWSLGVLCYEFLVGNPPFETKSHEETYRKISRVEFTYPSHVSEGARDLINRLLKHNPMHRLPIQGVLTHHWVVENSTKKPTAFMRDAKESP</sequence>
<feature type="compositionally biased region" description="Low complexity" evidence="14">
    <location>
        <begin position="82"/>
        <end position="102"/>
    </location>
</feature>
<dbReference type="Proteomes" id="UP001274896">
    <property type="component" value="Unassembled WGS sequence"/>
</dbReference>
<feature type="active site" description="Proton acceptor" evidence="9">
    <location>
        <position position="282"/>
    </location>
</feature>
<dbReference type="EC" id="2.7.11.1" evidence="1"/>
<dbReference type="InterPro" id="IPR017441">
    <property type="entry name" value="Protein_kinase_ATP_BS"/>
</dbReference>
<dbReference type="AlphaFoldDB" id="A0AAE0UX88"/>
<evidence type="ECO:0000256" key="7">
    <source>
        <dbReference type="ARBA" id="ARBA00047899"/>
    </source>
</evidence>
<dbReference type="Pfam" id="PF00069">
    <property type="entry name" value="Pkinase"/>
    <property type="match status" value="1"/>
</dbReference>
<keyword evidence="5" id="KW-0418">Kinase</keyword>
<dbReference type="SUPFAM" id="SSF56112">
    <property type="entry name" value="Protein kinase-like (PK-like)"/>
    <property type="match status" value="1"/>
</dbReference>
<dbReference type="SMART" id="SM00220">
    <property type="entry name" value="S_TKc"/>
    <property type="match status" value="1"/>
</dbReference>
<evidence type="ECO:0000256" key="11">
    <source>
        <dbReference type="PIRSR" id="PIRSR630616-3"/>
    </source>
</evidence>
<evidence type="ECO:0000256" key="13">
    <source>
        <dbReference type="RuleBase" id="RU000304"/>
    </source>
</evidence>
<evidence type="ECO:0000259" key="15">
    <source>
        <dbReference type="PROSITE" id="PS50011"/>
    </source>
</evidence>
<evidence type="ECO:0000256" key="9">
    <source>
        <dbReference type="PIRSR" id="PIRSR630616-1"/>
    </source>
</evidence>
<proteinExistence type="inferred from homology"/>